<comment type="caution">
    <text evidence="7">The sequence shown here is derived from an EMBL/GenBank/DDBJ whole genome shotgun (WGS) entry which is preliminary data.</text>
</comment>
<dbReference type="AlphaFoldDB" id="X0VSU8"/>
<gene>
    <name evidence="7" type="ORF">S01H1_40138</name>
</gene>
<dbReference type="Pfam" id="PF07998">
    <property type="entry name" value="Peptidase_M54"/>
    <property type="match status" value="1"/>
</dbReference>
<sequence>NFVFGVAKLPRNQSKKFSGVALISITRLREEFYRRSENKALFELRILKEAVHELGHTFGLKHCGNDCIMQFSNCLADTDEKSAKYCQSCSEKLGQFFKNLE</sequence>
<name>X0VSU8_9ZZZZ</name>
<keyword evidence="6" id="KW-0482">Metalloprotease</keyword>
<evidence type="ECO:0000256" key="4">
    <source>
        <dbReference type="ARBA" id="ARBA00022801"/>
    </source>
</evidence>
<keyword evidence="3" id="KW-0479">Metal-binding</keyword>
<evidence type="ECO:0000256" key="6">
    <source>
        <dbReference type="ARBA" id="ARBA00023049"/>
    </source>
</evidence>
<evidence type="ECO:0000313" key="7">
    <source>
        <dbReference type="EMBL" id="GAG03616.1"/>
    </source>
</evidence>
<dbReference type="GO" id="GO:0006508">
    <property type="term" value="P:proteolysis"/>
    <property type="evidence" value="ECO:0007669"/>
    <property type="project" value="UniProtKB-KW"/>
</dbReference>
<dbReference type="InterPro" id="IPR024079">
    <property type="entry name" value="MetalloPept_cat_dom_sf"/>
</dbReference>
<dbReference type="GO" id="GO:0046872">
    <property type="term" value="F:metal ion binding"/>
    <property type="evidence" value="ECO:0007669"/>
    <property type="project" value="UniProtKB-KW"/>
</dbReference>
<dbReference type="PANTHER" id="PTHR15910">
    <property type="entry name" value="ARCHAEMETZINCIN"/>
    <property type="match status" value="1"/>
</dbReference>
<dbReference type="PANTHER" id="PTHR15910:SF1">
    <property type="entry name" value="ARCHAEMETZINCIN-2"/>
    <property type="match status" value="1"/>
</dbReference>
<dbReference type="InterPro" id="IPR012962">
    <property type="entry name" value="Pept_M54_archaemetzincn"/>
</dbReference>
<dbReference type="GO" id="GO:0008237">
    <property type="term" value="F:metallopeptidase activity"/>
    <property type="evidence" value="ECO:0007669"/>
    <property type="project" value="UniProtKB-KW"/>
</dbReference>
<evidence type="ECO:0000256" key="3">
    <source>
        <dbReference type="ARBA" id="ARBA00022723"/>
    </source>
</evidence>
<keyword evidence="5" id="KW-0862">Zinc</keyword>
<dbReference type="Gene3D" id="3.40.390.10">
    <property type="entry name" value="Collagenase (Catalytic Domain)"/>
    <property type="match status" value="1"/>
</dbReference>
<accession>X0VSU8</accession>
<dbReference type="CDD" id="cd11375">
    <property type="entry name" value="Peptidase_M54"/>
    <property type="match status" value="1"/>
</dbReference>
<proteinExistence type="predicted"/>
<protein>
    <recommendedName>
        <fullName evidence="8">Archemetzincin</fullName>
    </recommendedName>
</protein>
<evidence type="ECO:0008006" key="8">
    <source>
        <dbReference type="Google" id="ProtNLM"/>
    </source>
</evidence>
<keyword evidence="4" id="KW-0378">Hydrolase</keyword>
<dbReference type="SUPFAM" id="SSF55486">
    <property type="entry name" value="Metalloproteases ('zincins'), catalytic domain"/>
    <property type="match status" value="1"/>
</dbReference>
<comment type="cofactor">
    <cofactor evidence="1">
        <name>Zn(2+)</name>
        <dbReference type="ChEBI" id="CHEBI:29105"/>
    </cofactor>
</comment>
<organism evidence="7">
    <name type="scientific">marine sediment metagenome</name>
    <dbReference type="NCBI Taxonomy" id="412755"/>
    <lineage>
        <taxon>unclassified sequences</taxon>
        <taxon>metagenomes</taxon>
        <taxon>ecological metagenomes</taxon>
    </lineage>
</organism>
<evidence type="ECO:0000256" key="2">
    <source>
        <dbReference type="ARBA" id="ARBA00022670"/>
    </source>
</evidence>
<dbReference type="EMBL" id="BARS01025391">
    <property type="protein sequence ID" value="GAG03616.1"/>
    <property type="molecule type" value="Genomic_DNA"/>
</dbReference>
<keyword evidence="2" id="KW-0645">Protease</keyword>
<feature type="non-terminal residue" evidence="7">
    <location>
        <position position="1"/>
    </location>
</feature>
<evidence type="ECO:0000256" key="1">
    <source>
        <dbReference type="ARBA" id="ARBA00001947"/>
    </source>
</evidence>
<reference evidence="7" key="1">
    <citation type="journal article" date="2014" name="Front. Microbiol.">
        <title>High frequency of phylogenetically diverse reductive dehalogenase-homologous genes in deep subseafloor sedimentary metagenomes.</title>
        <authorList>
            <person name="Kawai M."/>
            <person name="Futagami T."/>
            <person name="Toyoda A."/>
            <person name="Takaki Y."/>
            <person name="Nishi S."/>
            <person name="Hori S."/>
            <person name="Arai W."/>
            <person name="Tsubouchi T."/>
            <person name="Morono Y."/>
            <person name="Uchiyama I."/>
            <person name="Ito T."/>
            <person name="Fujiyama A."/>
            <person name="Inagaki F."/>
            <person name="Takami H."/>
        </authorList>
    </citation>
    <scope>NUCLEOTIDE SEQUENCE</scope>
    <source>
        <strain evidence="7">Expedition CK06-06</strain>
    </source>
</reference>
<evidence type="ECO:0000256" key="5">
    <source>
        <dbReference type="ARBA" id="ARBA00022833"/>
    </source>
</evidence>